<dbReference type="HOGENOM" id="CLU_2158502_0_0_1"/>
<dbReference type="OrthoDB" id="771136at2759"/>
<reference evidence="1" key="2">
    <citation type="submission" date="2012-05" db="EMBL/GenBank/DDBJ databases">
        <title>The Genome Annotation of Fusarium oxysporum Cotton.</title>
        <authorList>
            <consortium name="The Broad Institute Genomics Platform"/>
            <person name="Ma L.-J."/>
            <person name="Corby-Kistler H."/>
            <person name="Broz K."/>
            <person name="Gale L.R."/>
            <person name="Jonkers W."/>
            <person name="O'Donnell K."/>
            <person name="Ploetz R."/>
            <person name="Steinberg C."/>
            <person name="Schwartz D.C."/>
            <person name="VanEtten H."/>
            <person name="Zhou S."/>
            <person name="Young S.K."/>
            <person name="Zeng Q."/>
            <person name="Gargeya S."/>
            <person name="Fitzgerald M."/>
            <person name="Abouelleil A."/>
            <person name="Alvarado L."/>
            <person name="Chapman S.B."/>
            <person name="Gainer-Dewar J."/>
            <person name="Goldberg J."/>
            <person name="Griggs A."/>
            <person name="Gujja S."/>
            <person name="Hansen M."/>
            <person name="Howarth C."/>
            <person name="Imamovic A."/>
            <person name="Ireland A."/>
            <person name="Larimer J."/>
            <person name="McCowan C."/>
            <person name="Murphy C."/>
            <person name="Pearson M."/>
            <person name="Poon T.W."/>
            <person name="Priest M."/>
            <person name="Roberts A."/>
            <person name="Saif S."/>
            <person name="Shea T."/>
            <person name="Sykes S."/>
            <person name="Wortman J."/>
            <person name="Nusbaum C."/>
            <person name="Birren B."/>
        </authorList>
    </citation>
    <scope>NUCLEOTIDE SEQUENCE</scope>
    <source>
        <strain evidence="1">25433</strain>
    </source>
</reference>
<dbReference type="InterPro" id="IPR021109">
    <property type="entry name" value="Peptidase_aspartic_dom_sf"/>
</dbReference>
<dbReference type="EMBL" id="JH657931">
    <property type="protein sequence ID" value="EXM26261.1"/>
    <property type="molecule type" value="Genomic_DNA"/>
</dbReference>
<dbReference type="Proteomes" id="UP000030701">
    <property type="component" value="Unassembled WGS sequence"/>
</dbReference>
<sequence>MLKDAFNLGAPFSSRAMSGCHSSRPIPISDLAAVWILGSPVLKSYYTVWDGKNLELGVGQLMEEGREPAPKTSFTTTLAPCWALVANLFALVQLYHRNTGGDSNKCSIWWH</sequence>
<proteinExistence type="predicted"/>
<accession>X0LYU1</accession>
<dbReference type="AlphaFoldDB" id="X0LYU1"/>
<reference evidence="1" key="1">
    <citation type="submission" date="2011-11" db="EMBL/GenBank/DDBJ databases">
        <title>The Genome Sequence of Fusarium oxysporum Cotton.</title>
        <authorList>
            <consortium name="The Broad Institute Genome Sequencing Platform"/>
            <person name="Ma L.-J."/>
            <person name="Gale L.R."/>
            <person name="Schwartz D.C."/>
            <person name="Zhou S."/>
            <person name="Corby-Kistler H."/>
            <person name="Young S.K."/>
            <person name="Zeng Q."/>
            <person name="Gargeya S."/>
            <person name="Fitzgerald M."/>
            <person name="Haas B."/>
            <person name="Abouelleil A."/>
            <person name="Alvarado L."/>
            <person name="Arachchi H.M."/>
            <person name="Berlin A."/>
            <person name="Brown A."/>
            <person name="Chapman S.B."/>
            <person name="Chen Z."/>
            <person name="Dunbar C."/>
            <person name="Freedman E."/>
            <person name="Gearin G."/>
            <person name="Goldberg J."/>
            <person name="Griggs A."/>
            <person name="Gujja S."/>
            <person name="Heiman D."/>
            <person name="Howarth C."/>
            <person name="Larson L."/>
            <person name="Lui A."/>
            <person name="MacDonald P.J.P."/>
            <person name="Montmayeur A."/>
            <person name="Murphy C."/>
            <person name="Neiman D."/>
            <person name="Pearson M."/>
            <person name="Priest M."/>
            <person name="Roberts A."/>
            <person name="Saif S."/>
            <person name="Shea T."/>
            <person name="Shenoy N."/>
            <person name="Sisk P."/>
            <person name="Stolte C."/>
            <person name="Sykes S."/>
            <person name="Wortman J."/>
            <person name="Nusbaum C."/>
            <person name="Birren B."/>
        </authorList>
    </citation>
    <scope>NUCLEOTIDE SEQUENCE [LARGE SCALE GENOMIC DNA]</scope>
    <source>
        <strain evidence="1">25433</strain>
    </source>
</reference>
<protein>
    <submittedName>
        <fullName evidence="1">Uncharacterized protein</fullName>
    </submittedName>
</protein>
<evidence type="ECO:0000313" key="1">
    <source>
        <dbReference type="EMBL" id="EXM26261.1"/>
    </source>
</evidence>
<dbReference type="SUPFAM" id="SSF50630">
    <property type="entry name" value="Acid proteases"/>
    <property type="match status" value="1"/>
</dbReference>
<organism evidence="1">
    <name type="scientific">Fusarium oxysporum f. sp. vasinfectum 25433</name>
    <dbReference type="NCBI Taxonomy" id="1089449"/>
    <lineage>
        <taxon>Eukaryota</taxon>
        <taxon>Fungi</taxon>
        <taxon>Dikarya</taxon>
        <taxon>Ascomycota</taxon>
        <taxon>Pezizomycotina</taxon>
        <taxon>Sordariomycetes</taxon>
        <taxon>Hypocreomycetidae</taxon>
        <taxon>Hypocreales</taxon>
        <taxon>Nectriaceae</taxon>
        <taxon>Fusarium</taxon>
        <taxon>Fusarium oxysporum species complex</taxon>
    </lineage>
</organism>
<dbReference type="Gene3D" id="2.40.70.10">
    <property type="entry name" value="Acid Proteases"/>
    <property type="match status" value="1"/>
</dbReference>
<gene>
    <name evidence="1" type="ORF">FOTG_07277</name>
</gene>
<name>X0LYU1_FUSOX</name>